<reference evidence="10 11" key="1">
    <citation type="submission" date="2019-07" db="EMBL/GenBank/DDBJ databases">
        <title>Genomic Encyclopedia of Type Strains, Phase IV (KMG-IV): sequencing the most valuable type-strain genomes for metagenomic binning, comparative biology and taxonomic classification.</title>
        <authorList>
            <person name="Goeker M."/>
        </authorList>
    </citation>
    <scope>NUCLEOTIDE SEQUENCE [LARGE SCALE GENOMIC DNA]</scope>
    <source>
        <strain evidence="10 11">SS015</strain>
    </source>
</reference>
<dbReference type="Proteomes" id="UP000324159">
    <property type="component" value="Unassembled WGS sequence"/>
</dbReference>
<gene>
    <name evidence="10" type="ORF">EDC39_105144</name>
</gene>
<evidence type="ECO:0000256" key="3">
    <source>
        <dbReference type="ARBA" id="ARBA00022723"/>
    </source>
</evidence>
<keyword evidence="8" id="KW-0472">Membrane</keyword>
<dbReference type="GO" id="GO:0009055">
    <property type="term" value="F:electron transfer activity"/>
    <property type="evidence" value="ECO:0007669"/>
    <property type="project" value="InterPro"/>
</dbReference>
<evidence type="ECO:0000256" key="8">
    <source>
        <dbReference type="SAM" id="Phobius"/>
    </source>
</evidence>
<keyword evidence="5 6" id="KW-0408">Iron</keyword>
<dbReference type="Pfam" id="PF13442">
    <property type="entry name" value="Cytochrome_CBB3"/>
    <property type="match status" value="1"/>
</dbReference>
<proteinExistence type="predicted"/>
<keyword evidence="2 6" id="KW-0349">Heme</keyword>
<evidence type="ECO:0000259" key="9">
    <source>
        <dbReference type="PROSITE" id="PS51007"/>
    </source>
</evidence>
<name>A0A5D3WN68_9BACT</name>
<dbReference type="OrthoDB" id="9811281at2"/>
<dbReference type="GO" id="GO:0005506">
    <property type="term" value="F:iron ion binding"/>
    <property type="evidence" value="ECO:0007669"/>
    <property type="project" value="InterPro"/>
</dbReference>
<feature type="transmembrane region" description="Helical" evidence="8">
    <location>
        <begin position="24"/>
        <end position="46"/>
    </location>
</feature>
<dbReference type="PROSITE" id="PS51007">
    <property type="entry name" value="CYTC"/>
    <property type="match status" value="1"/>
</dbReference>
<dbReference type="PRINTS" id="PR00605">
    <property type="entry name" value="CYTCHROMECIC"/>
</dbReference>
<protein>
    <submittedName>
        <fullName evidence="10">Cytochrome c oxidase cbb3-type subunit 3</fullName>
    </submittedName>
</protein>
<dbReference type="GO" id="GO:0020037">
    <property type="term" value="F:heme binding"/>
    <property type="evidence" value="ECO:0007669"/>
    <property type="project" value="InterPro"/>
</dbReference>
<dbReference type="InterPro" id="IPR008168">
    <property type="entry name" value="Cyt_C_IC"/>
</dbReference>
<dbReference type="Gene3D" id="6.10.280.130">
    <property type="match status" value="1"/>
</dbReference>
<keyword evidence="4" id="KW-0249">Electron transport</keyword>
<keyword evidence="8" id="KW-1133">Transmembrane helix</keyword>
<keyword evidence="11" id="KW-1185">Reference proteome</keyword>
<dbReference type="PANTHER" id="PTHR37823:SF1">
    <property type="entry name" value="CYTOCHROME C-553-LIKE"/>
    <property type="match status" value="1"/>
</dbReference>
<evidence type="ECO:0000313" key="11">
    <source>
        <dbReference type="Proteomes" id="UP000324159"/>
    </source>
</evidence>
<dbReference type="InterPro" id="IPR009056">
    <property type="entry name" value="Cyt_c-like_dom"/>
</dbReference>
<dbReference type="EMBL" id="VNIB01000005">
    <property type="protein sequence ID" value="TYO98775.1"/>
    <property type="molecule type" value="Genomic_DNA"/>
</dbReference>
<sequence>MTAERNNHHDADGIVENRERRPPAYFNILFFGLIIWAVIFMAYYLFSGWSSEEEFRQAMQQHRQTAGQQAPAPAPMTAAAPGVKDESADRSGDAEKGEKLFAARCAMCHGQEGKGGIGPDLTGKTYRYGNDEASIGQSITNGRPKGMPAFGNQLSPEKIADLTAFVLSLQH</sequence>
<keyword evidence="3 6" id="KW-0479">Metal-binding</keyword>
<dbReference type="InterPro" id="IPR036909">
    <property type="entry name" value="Cyt_c-like_dom_sf"/>
</dbReference>
<dbReference type="RefSeq" id="WP_148895711.1">
    <property type="nucleotide sequence ID" value="NZ_VNIB01000005.1"/>
</dbReference>
<evidence type="ECO:0000256" key="4">
    <source>
        <dbReference type="ARBA" id="ARBA00022982"/>
    </source>
</evidence>
<dbReference type="AlphaFoldDB" id="A0A5D3WN68"/>
<keyword evidence="8" id="KW-0812">Transmembrane</keyword>
<dbReference type="Gene3D" id="1.10.760.10">
    <property type="entry name" value="Cytochrome c-like domain"/>
    <property type="match status" value="1"/>
</dbReference>
<evidence type="ECO:0000256" key="6">
    <source>
        <dbReference type="PROSITE-ProRule" id="PRU00433"/>
    </source>
</evidence>
<feature type="compositionally biased region" description="Basic and acidic residues" evidence="7">
    <location>
        <begin position="83"/>
        <end position="94"/>
    </location>
</feature>
<evidence type="ECO:0000256" key="1">
    <source>
        <dbReference type="ARBA" id="ARBA00022448"/>
    </source>
</evidence>
<evidence type="ECO:0000256" key="2">
    <source>
        <dbReference type="ARBA" id="ARBA00022617"/>
    </source>
</evidence>
<evidence type="ECO:0000256" key="7">
    <source>
        <dbReference type="SAM" id="MobiDB-lite"/>
    </source>
</evidence>
<dbReference type="InterPro" id="IPR038414">
    <property type="entry name" value="CcoP_N_sf"/>
</dbReference>
<feature type="compositionally biased region" description="Low complexity" evidence="7">
    <location>
        <begin position="64"/>
        <end position="82"/>
    </location>
</feature>
<dbReference type="InterPro" id="IPR051811">
    <property type="entry name" value="Cytochrome_c550/c551-like"/>
</dbReference>
<evidence type="ECO:0000313" key="10">
    <source>
        <dbReference type="EMBL" id="TYO98775.1"/>
    </source>
</evidence>
<accession>A0A5D3WN68</accession>
<feature type="domain" description="Cytochrome c" evidence="9">
    <location>
        <begin position="92"/>
        <end position="170"/>
    </location>
</feature>
<evidence type="ECO:0000256" key="5">
    <source>
        <dbReference type="ARBA" id="ARBA00023004"/>
    </source>
</evidence>
<organism evidence="10 11">
    <name type="scientific">Geothermobacter ehrlichii</name>
    <dbReference type="NCBI Taxonomy" id="213224"/>
    <lineage>
        <taxon>Bacteria</taxon>
        <taxon>Pseudomonadati</taxon>
        <taxon>Thermodesulfobacteriota</taxon>
        <taxon>Desulfuromonadia</taxon>
        <taxon>Desulfuromonadales</taxon>
        <taxon>Geothermobacteraceae</taxon>
        <taxon>Geothermobacter</taxon>
    </lineage>
</organism>
<dbReference type="SUPFAM" id="SSF46626">
    <property type="entry name" value="Cytochrome c"/>
    <property type="match status" value="1"/>
</dbReference>
<feature type="region of interest" description="Disordered" evidence="7">
    <location>
        <begin position="58"/>
        <end position="94"/>
    </location>
</feature>
<comment type="caution">
    <text evidence="10">The sequence shown here is derived from an EMBL/GenBank/DDBJ whole genome shotgun (WGS) entry which is preliminary data.</text>
</comment>
<dbReference type="PANTHER" id="PTHR37823">
    <property type="entry name" value="CYTOCHROME C-553-LIKE"/>
    <property type="match status" value="1"/>
</dbReference>
<keyword evidence="1" id="KW-0813">Transport</keyword>